<evidence type="ECO:0000256" key="1">
    <source>
        <dbReference type="ARBA" id="ARBA00010243"/>
    </source>
</evidence>
<sequence>MIKELSKELVDFPQNELPRERALNEGVKALATYELLAVVLRTGGKEKNVIELAIQIMQNFPTLYDLKKATVEELLEIKGIGKVKAIEIKCVLELGERLAESKIEKTGKVSSSEGIGKKLIHEMKDLHQEKLVALYLNTNNEIIKQETVFIGSLNQSVAHPREIYRLAVRYSAAHLILAHNHPSGNLTPSENDKAFTKRVKESGDIIGIPLLDHLIIGNDSYYSFREMGEF</sequence>
<dbReference type="OrthoDB" id="9804482at2"/>
<dbReference type="AlphaFoldDB" id="A0A430A9D3"/>
<dbReference type="InterPro" id="IPR037518">
    <property type="entry name" value="MPN"/>
</dbReference>
<dbReference type="InterPro" id="IPR010994">
    <property type="entry name" value="RuvA_2-like"/>
</dbReference>
<gene>
    <name evidence="9" type="ORF">CBF31_05305</name>
</gene>
<dbReference type="Pfam" id="PF20582">
    <property type="entry name" value="UPF0758_N"/>
    <property type="match status" value="1"/>
</dbReference>
<dbReference type="Proteomes" id="UP000287101">
    <property type="component" value="Unassembled WGS sequence"/>
</dbReference>
<name>A0A430A9D3_9ENTE</name>
<dbReference type="NCBIfam" id="NF000642">
    <property type="entry name" value="PRK00024.1"/>
    <property type="match status" value="1"/>
</dbReference>
<dbReference type="GO" id="GO:0008237">
    <property type="term" value="F:metallopeptidase activity"/>
    <property type="evidence" value="ECO:0007669"/>
    <property type="project" value="UniProtKB-KW"/>
</dbReference>
<protein>
    <recommendedName>
        <fullName evidence="8">MPN domain-containing protein</fullName>
    </recommendedName>
</protein>
<keyword evidence="2" id="KW-0645">Protease</keyword>
<keyword evidence="4" id="KW-0378">Hydrolase</keyword>
<dbReference type="GO" id="GO:0006508">
    <property type="term" value="P:proteolysis"/>
    <property type="evidence" value="ECO:0007669"/>
    <property type="project" value="UniProtKB-KW"/>
</dbReference>
<proteinExistence type="inferred from homology"/>
<dbReference type="InterPro" id="IPR025657">
    <property type="entry name" value="RadC_JAB"/>
</dbReference>
<dbReference type="InterPro" id="IPR046778">
    <property type="entry name" value="UPF0758_N"/>
</dbReference>
<dbReference type="PROSITE" id="PS01302">
    <property type="entry name" value="UPF0758"/>
    <property type="match status" value="1"/>
</dbReference>
<dbReference type="PROSITE" id="PS50249">
    <property type="entry name" value="MPN"/>
    <property type="match status" value="1"/>
</dbReference>
<dbReference type="NCBIfam" id="TIGR00608">
    <property type="entry name" value="radc"/>
    <property type="match status" value="1"/>
</dbReference>
<dbReference type="InterPro" id="IPR001405">
    <property type="entry name" value="UPF0758"/>
</dbReference>
<dbReference type="Gene3D" id="1.10.150.20">
    <property type="entry name" value="5' to 3' exonuclease, C-terminal subdomain"/>
    <property type="match status" value="1"/>
</dbReference>
<evidence type="ECO:0000256" key="7">
    <source>
        <dbReference type="RuleBase" id="RU003797"/>
    </source>
</evidence>
<accession>A0A430A9D3</accession>
<dbReference type="Gene3D" id="3.40.140.10">
    <property type="entry name" value="Cytidine Deaminase, domain 2"/>
    <property type="match status" value="1"/>
</dbReference>
<dbReference type="GO" id="GO:0046872">
    <property type="term" value="F:metal ion binding"/>
    <property type="evidence" value="ECO:0007669"/>
    <property type="project" value="UniProtKB-KW"/>
</dbReference>
<evidence type="ECO:0000256" key="2">
    <source>
        <dbReference type="ARBA" id="ARBA00022670"/>
    </source>
</evidence>
<dbReference type="SUPFAM" id="SSF47781">
    <property type="entry name" value="RuvA domain 2-like"/>
    <property type="match status" value="1"/>
</dbReference>
<dbReference type="SUPFAM" id="SSF102712">
    <property type="entry name" value="JAB1/MPN domain"/>
    <property type="match status" value="1"/>
</dbReference>
<keyword evidence="3" id="KW-0479">Metal-binding</keyword>
<reference evidence="9 10" key="1">
    <citation type="submission" date="2017-05" db="EMBL/GenBank/DDBJ databases">
        <title>Vagococcus spp. assemblies.</title>
        <authorList>
            <person name="Gulvik C.A."/>
        </authorList>
    </citation>
    <scope>NUCLEOTIDE SEQUENCE [LARGE SCALE GENOMIC DNA]</scope>
    <source>
        <strain evidence="9 10">CCUG 41755</strain>
    </source>
</reference>
<keyword evidence="5" id="KW-0862">Zinc</keyword>
<dbReference type="PANTHER" id="PTHR30471">
    <property type="entry name" value="DNA REPAIR PROTEIN RADC"/>
    <property type="match status" value="1"/>
</dbReference>
<dbReference type="PANTHER" id="PTHR30471:SF3">
    <property type="entry name" value="UPF0758 PROTEIN YEES-RELATED"/>
    <property type="match status" value="1"/>
</dbReference>
<evidence type="ECO:0000256" key="3">
    <source>
        <dbReference type="ARBA" id="ARBA00022723"/>
    </source>
</evidence>
<evidence type="ECO:0000313" key="10">
    <source>
        <dbReference type="Proteomes" id="UP000287101"/>
    </source>
</evidence>
<dbReference type="CDD" id="cd08071">
    <property type="entry name" value="MPN_DUF2466"/>
    <property type="match status" value="1"/>
</dbReference>
<dbReference type="Pfam" id="PF04002">
    <property type="entry name" value="RadC"/>
    <property type="match status" value="1"/>
</dbReference>
<organism evidence="9 10">
    <name type="scientific">Vagococcus fessus</name>
    <dbReference type="NCBI Taxonomy" id="120370"/>
    <lineage>
        <taxon>Bacteria</taxon>
        <taxon>Bacillati</taxon>
        <taxon>Bacillota</taxon>
        <taxon>Bacilli</taxon>
        <taxon>Lactobacillales</taxon>
        <taxon>Enterococcaceae</taxon>
        <taxon>Vagococcus</taxon>
    </lineage>
</organism>
<evidence type="ECO:0000256" key="4">
    <source>
        <dbReference type="ARBA" id="ARBA00022801"/>
    </source>
</evidence>
<comment type="similarity">
    <text evidence="1 7">Belongs to the UPF0758 family.</text>
</comment>
<evidence type="ECO:0000256" key="6">
    <source>
        <dbReference type="ARBA" id="ARBA00023049"/>
    </source>
</evidence>
<comment type="caution">
    <text evidence="9">The sequence shown here is derived from an EMBL/GenBank/DDBJ whole genome shotgun (WGS) entry which is preliminary data.</text>
</comment>
<evidence type="ECO:0000313" key="9">
    <source>
        <dbReference type="EMBL" id="RSU03705.1"/>
    </source>
</evidence>
<dbReference type="RefSeq" id="WP_126831910.1">
    <property type="nucleotide sequence ID" value="NZ_CBCRYB010000004.1"/>
</dbReference>
<feature type="domain" description="MPN" evidence="8">
    <location>
        <begin position="108"/>
        <end position="230"/>
    </location>
</feature>
<evidence type="ECO:0000259" key="8">
    <source>
        <dbReference type="PROSITE" id="PS50249"/>
    </source>
</evidence>
<dbReference type="EMBL" id="NGJY01000002">
    <property type="protein sequence ID" value="RSU03705.1"/>
    <property type="molecule type" value="Genomic_DNA"/>
</dbReference>
<keyword evidence="6" id="KW-0482">Metalloprotease</keyword>
<dbReference type="InterPro" id="IPR020891">
    <property type="entry name" value="UPF0758_CS"/>
</dbReference>
<evidence type="ECO:0000256" key="5">
    <source>
        <dbReference type="ARBA" id="ARBA00022833"/>
    </source>
</evidence>
<keyword evidence="10" id="KW-1185">Reference proteome</keyword>